<dbReference type="InterPro" id="IPR001199">
    <property type="entry name" value="Cyt_B5-like_heme/steroid-bd"/>
</dbReference>
<keyword evidence="15 16" id="KW-0472">Membrane</keyword>
<dbReference type="PROSITE" id="PS50255">
    <property type="entry name" value="CYTOCHROME_B5_2"/>
    <property type="match status" value="1"/>
</dbReference>
<evidence type="ECO:0000256" key="6">
    <source>
        <dbReference type="ARBA" id="ARBA00016939"/>
    </source>
</evidence>
<comment type="subcellular location">
    <subcellularLocation>
        <location evidence="1">Membrane</location>
        <topology evidence="1">Multi-pass membrane protein</topology>
    </subcellularLocation>
</comment>
<comment type="similarity">
    <text evidence="4">Belongs to the fatty acid desaturase type 1 family.</text>
</comment>
<evidence type="ECO:0000256" key="10">
    <source>
        <dbReference type="ARBA" id="ARBA00022919"/>
    </source>
</evidence>
<dbReference type="Proteomes" id="UP000775547">
    <property type="component" value="Unassembled WGS sequence"/>
</dbReference>
<dbReference type="SMART" id="SM01117">
    <property type="entry name" value="Cyt-b5"/>
    <property type="match status" value="1"/>
</dbReference>
<evidence type="ECO:0000256" key="15">
    <source>
        <dbReference type="ARBA" id="ARBA00023136"/>
    </source>
</evidence>
<dbReference type="CDD" id="cd03506">
    <property type="entry name" value="Delta6-FADS-like"/>
    <property type="match status" value="1"/>
</dbReference>
<evidence type="ECO:0000256" key="1">
    <source>
        <dbReference type="ARBA" id="ARBA00004141"/>
    </source>
</evidence>
<dbReference type="GO" id="GO:0006665">
    <property type="term" value="P:sphingolipid metabolic process"/>
    <property type="evidence" value="ECO:0007669"/>
    <property type="project" value="UniProtKB-KW"/>
</dbReference>
<evidence type="ECO:0000256" key="13">
    <source>
        <dbReference type="ARBA" id="ARBA00023004"/>
    </source>
</evidence>
<evidence type="ECO:0000256" key="14">
    <source>
        <dbReference type="ARBA" id="ARBA00023098"/>
    </source>
</evidence>
<keyword evidence="11 16" id="KW-1133">Transmembrane helix</keyword>
<dbReference type="SUPFAM" id="SSF55856">
    <property type="entry name" value="Cytochrome b5-like heme/steroid binding domain"/>
    <property type="match status" value="1"/>
</dbReference>
<comment type="pathway">
    <text evidence="2">Lipid metabolism; sphingolipid metabolism.</text>
</comment>
<keyword evidence="13" id="KW-0408">Iron</keyword>
<dbReference type="Pfam" id="PF00173">
    <property type="entry name" value="Cyt-b5"/>
    <property type="match status" value="1"/>
</dbReference>
<feature type="transmembrane region" description="Helical" evidence="16">
    <location>
        <begin position="402"/>
        <end position="421"/>
    </location>
</feature>
<dbReference type="PANTHER" id="PTHR19353">
    <property type="entry name" value="FATTY ACID DESATURASE 2"/>
    <property type="match status" value="1"/>
</dbReference>
<dbReference type="PIRSF" id="PIRSF015921">
    <property type="entry name" value="FA_sphinglp_des"/>
    <property type="match status" value="1"/>
</dbReference>
<proteinExistence type="inferred from homology"/>
<evidence type="ECO:0000256" key="2">
    <source>
        <dbReference type="ARBA" id="ARBA00004760"/>
    </source>
</evidence>
<feature type="transmembrane region" description="Helical" evidence="16">
    <location>
        <begin position="234"/>
        <end position="251"/>
    </location>
</feature>
<keyword evidence="12" id="KW-0560">Oxidoreductase</keyword>
<organism evidence="18 19">
    <name type="scientific">Asterophora parasitica</name>
    <dbReference type="NCBI Taxonomy" id="117018"/>
    <lineage>
        <taxon>Eukaryota</taxon>
        <taxon>Fungi</taxon>
        <taxon>Dikarya</taxon>
        <taxon>Basidiomycota</taxon>
        <taxon>Agaricomycotina</taxon>
        <taxon>Agaricomycetes</taxon>
        <taxon>Agaricomycetidae</taxon>
        <taxon>Agaricales</taxon>
        <taxon>Tricholomatineae</taxon>
        <taxon>Lyophyllaceae</taxon>
        <taxon>Asterophora</taxon>
    </lineage>
</organism>
<dbReference type="InterPro" id="IPR012171">
    <property type="entry name" value="Fatty_acid_desaturase"/>
</dbReference>
<feature type="transmembrane region" description="Helical" evidence="16">
    <location>
        <begin position="369"/>
        <end position="390"/>
    </location>
</feature>
<feature type="transmembrane region" description="Helical" evidence="16">
    <location>
        <begin position="291"/>
        <end position="309"/>
    </location>
</feature>
<dbReference type="EMBL" id="JABCKV010000047">
    <property type="protein sequence ID" value="KAG5645157.1"/>
    <property type="molecule type" value="Genomic_DNA"/>
</dbReference>
<evidence type="ECO:0000256" key="3">
    <source>
        <dbReference type="ARBA" id="ARBA00004991"/>
    </source>
</evidence>
<name>A0A9P7GDE4_9AGAR</name>
<comment type="caution">
    <text evidence="18">The sequence shown here is derived from an EMBL/GenBank/DDBJ whole genome shotgun (WGS) entry which is preliminary data.</text>
</comment>
<evidence type="ECO:0000256" key="11">
    <source>
        <dbReference type="ARBA" id="ARBA00022989"/>
    </source>
</evidence>
<evidence type="ECO:0000256" key="12">
    <source>
        <dbReference type="ARBA" id="ARBA00023002"/>
    </source>
</evidence>
<accession>A0A9P7GDE4</accession>
<gene>
    <name evidence="18" type="ORF">DXG03_006781</name>
</gene>
<dbReference type="InterPro" id="IPR005804">
    <property type="entry name" value="FA_desaturase_dom"/>
</dbReference>
<comment type="pathway">
    <text evidence="3">Sphingolipid metabolism.</text>
</comment>
<evidence type="ECO:0000259" key="17">
    <source>
        <dbReference type="PROSITE" id="PS50255"/>
    </source>
</evidence>
<evidence type="ECO:0000256" key="16">
    <source>
        <dbReference type="SAM" id="Phobius"/>
    </source>
</evidence>
<feature type="transmembrane region" description="Helical" evidence="16">
    <location>
        <begin position="433"/>
        <end position="452"/>
    </location>
</feature>
<keyword evidence="19" id="KW-1185">Reference proteome</keyword>
<evidence type="ECO:0000313" key="19">
    <source>
        <dbReference type="Proteomes" id="UP000775547"/>
    </source>
</evidence>
<keyword evidence="8 16" id="KW-0812">Transmembrane</keyword>
<protein>
    <recommendedName>
        <fullName evidence="6">Delta 8-(E)-sphingolipid desaturase</fullName>
        <ecNumber evidence="5">1.14.19.18</ecNumber>
    </recommendedName>
</protein>
<evidence type="ECO:0000313" key="18">
    <source>
        <dbReference type="EMBL" id="KAG5645157.1"/>
    </source>
</evidence>
<dbReference type="InterPro" id="IPR036400">
    <property type="entry name" value="Cyt_B5-like_heme/steroid_sf"/>
</dbReference>
<dbReference type="EC" id="1.14.19.18" evidence="5"/>
<dbReference type="Pfam" id="PF00487">
    <property type="entry name" value="FA_desaturase"/>
    <property type="match status" value="1"/>
</dbReference>
<reference evidence="18" key="1">
    <citation type="submission" date="2020-07" db="EMBL/GenBank/DDBJ databases">
        <authorList>
            <person name="Nieuwenhuis M."/>
            <person name="Van De Peppel L.J.J."/>
        </authorList>
    </citation>
    <scope>NUCLEOTIDE SEQUENCE</scope>
    <source>
        <strain evidence="18">AP01</strain>
        <tissue evidence="18">Mycelium</tissue>
    </source>
</reference>
<evidence type="ECO:0000256" key="7">
    <source>
        <dbReference type="ARBA" id="ARBA00022617"/>
    </source>
</evidence>
<evidence type="ECO:0000256" key="9">
    <source>
        <dbReference type="ARBA" id="ARBA00022723"/>
    </source>
</evidence>
<keyword evidence="9" id="KW-0479">Metal-binding</keyword>
<evidence type="ECO:0000256" key="5">
    <source>
        <dbReference type="ARBA" id="ARBA00012019"/>
    </source>
</evidence>
<dbReference type="GO" id="GO:0046872">
    <property type="term" value="F:metal ion binding"/>
    <property type="evidence" value="ECO:0007669"/>
    <property type="project" value="UniProtKB-KW"/>
</dbReference>
<dbReference type="OrthoDB" id="260091at2759"/>
<feature type="domain" description="Cytochrome b5 heme-binding" evidence="17">
    <location>
        <begin position="39"/>
        <end position="114"/>
    </location>
</feature>
<dbReference type="AlphaFoldDB" id="A0A9P7GDE4"/>
<dbReference type="Gene3D" id="3.10.120.10">
    <property type="entry name" value="Cytochrome b5-like heme/steroid binding domain"/>
    <property type="match status" value="1"/>
</dbReference>
<dbReference type="GO" id="GO:0016020">
    <property type="term" value="C:membrane"/>
    <property type="evidence" value="ECO:0007669"/>
    <property type="project" value="UniProtKB-SubCell"/>
</dbReference>
<dbReference type="GO" id="GO:0016717">
    <property type="term" value="F:oxidoreductase activity, acting on paired donors, with oxidation of a pair of donors resulting in the reduction of molecular oxygen to two molecules of water"/>
    <property type="evidence" value="ECO:0007669"/>
    <property type="project" value="TreeGrafter"/>
</dbReference>
<evidence type="ECO:0000256" key="8">
    <source>
        <dbReference type="ARBA" id="ARBA00022692"/>
    </source>
</evidence>
<keyword evidence="7" id="KW-0349">Heme</keyword>
<reference evidence="18" key="2">
    <citation type="submission" date="2021-10" db="EMBL/GenBank/DDBJ databases">
        <title>Phylogenomics reveals ancestral predisposition of the termite-cultivated fungus Termitomyces towards a domesticated lifestyle.</title>
        <authorList>
            <person name="Auxier B."/>
            <person name="Grum-Grzhimaylo A."/>
            <person name="Cardenas M.E."/>
            <person name="Lodge J.D."/>
            <person name="Laessoe T."/>
            <person name="Pedersen O."/>
            <person name="Smith M.E."/>
            <person name="Kuyper T.W."/>
            <person name="Franco-Molano E.A."/>
            <person name="Baroni T.J."/>
            <person name="Aanen D.K."/>
        </authorList>
    </citation>
    <scope>NUCLEOTIDE SEQUENCE</scope>
    <source>
        <strain evidence="18">AP01</strain>
        <tissue evidence="18">Mycelium</tissue>
    </source>
</reference>
<evidence type="ECO:0000256" key="4">
    <source>
        <dbReference type="ARBA" id="ARBA00009295"/>
    </source>
</evidence>
<sequence>MPHTLRNVSLAELPLPLATHTQERSLLDPLSLITPKREVRTLTRAQIAFLISQGHLLTLHRGFVYRLNSLLASHPGGELGVLHYIGRDATDEIESVHPVFALERMKHFVVGKVADEDWPGEDVVDSIGWKPLVPPVHLGWPGKAEAYIGVPSVQNTLALMKLYEVDGYPCKGSPIGTTLPFLLATDLEPPPPPPEICPIRQRQLNISYRKFRREMLQEPGLFDLDWWSLYRWQIYRISAFFLSFIGFYLFATKKWHLAVSAVSLGFWMHQIMFIAHDAGHTQLTGNRDIDNIIGGFIASYASGMSLGWWSSQHDVHHMVTNHPEHDPDIQLLPFFAFNTRFFDSLYSTFHACTMHFDAPTRFLIQYQHVFFYPVMIFARFSLIGKSYYYLATKAKADWFRTYEVVGIAVWFVWFGLLLKNMSNGGLDGWVTRAAYVFIMLVSVCPIHVQIVLSHSAQDSNDMGVYEGFVHRQLRTTMDVSCRSDLDWIHGGLHMQIAHHLFPRLSRPNLRRATVYVKQWALENKIEFKEMNFTQGNDQMVGMLADIAGQCRALCAKADDIARGVVPLE</sequence>
<keyword evidence="10" id="KW-0746">Sphingolipid metabolism</keyword>
<dbReference type="PANTHER" id="PTHR19353:SF30">
    <property type="entry name" value="DELTA 8-(E)-SPHINGOLIPID DESATURASE"/>
    <property type="match status" value="1"/>
</dbReference>
<keyword evidence="14" id="KW-0443">Lipid metabolism</keyword>